<protein>
    <recommendedName>
        <fullName evidence="6">AA9 family lytic polysaccharide monooxygenase</fullName>
        <ecNumber evidence="6">1.14.99.56</ecNumber>
    </recommendedName>
    <alternativeName>
        <fullName evidence="6">Endo-beta-1,4-glucanase</fullName>
    </alternativeName>
    <alternativeName>
        <fullName evidence="6">Glycosyl hydrolase 61 family protein</fullName>
    </alternativeName>
</protein>
<evidence type="ECO:0000313" key="10">
    <source>
        <dbReference type="Proteomes" id="UP001595075"/>
    </source>
</evidence>
<keyword evidence="7" id="KW-0732">Signal</keyword>
<dbReference type="EC" id="1.14.99.56" evidence="6"/>
<dbReference type="Pfam" id="PF03443">
    <property type="entry name" value="AA9"/>
    <property type="match status" value="1"/>
</dbReference>
<comment type="subcellular location">
    <subcellularLocation>
        <location evidence="2 6">Secreted</location>
    </subcellularLocation>
</comment>
<dbReference type="Gene3D" id="2.70.50.70">
    <property type="match status" value="1"/>
</dbReference>
<evidence type="ECO:0000256" key="7">
    <source>
        <dbReference type="SAM" id="SignalP"/>
    </source>
</evidence>
<keyword evidence="6" id="KW-0136">Cellulose degradation</keyword>
<keyword evidence="3 6" id="KW-0964">Secreted</keyword>
<comment type="function">
    <text evidence="6">Lytic polysaccharide monooxygenase (LMPO) that depolymerizes crystalline and amorphous polysaccharides via the oxidation of scissile alpha- or beta-(1-4)-glycosidic bonds, yielding C1 and/or C4 oxidation products. Catalysis by LPMOs requires the reduction of the active-site copper from Cu(II) to Cu(I) by a reducing agent and H(2)O(2) or O(2) as a cosubstrate.</text>
</comment>
<keyword evidence="6" id="KW-0624">Polysaccharide degradation</keyword>
<comment type="cofactor">
    <cofactor evidence="1">
        <name>Cu(2+)</name>
        <dbReference type="ChEBI" id="CHEBI:29036"/>
    </cofactor>
</comment>
<name>A0ABR4C8Q4_9HELO</name>
<keyword evidence="6" id="KW-0119">Carbohydrate metabolism</keyword>
<gene>
    <name evidence="9" type="ORF">VTL71DRAFT_2186</name>
</gene>
<comment type="caution">
    <text evidence="9">The sequence shown here is derived from an EMBL/GenBank/DDBJ whole genome shotgun (WGS) entry which is preliminary data.</text>
</comment>
<reference evidence="9 10" key="1">
    <citation type="journal article" date="2024" name="Commun. Biol.">
        <title>Comparative genomic analysis of thermophilic fungi reveals convergent evolutionary adaptations and gene losses.</title>
        <authorList>
            <person name="Steindorff A.S."/>
            <person name="Aguilar-Pontes M.V."/>
            <person name="Robinson A.J."/>
            <person name="Andreopoulos B."/>
            <person name="LaButti K."/>
            <person name="Kuo A."/>
            <person name="Mondo S."/>
            <person name="Riley R."/>
            <person name="Otillar R."/>
            <person name="Haridas S."/>
            <person name="Lipzen A."/>
            <person name="Grimwood J."/>
            <person name="Schmutz J."/>
            <person name="Clum A."/>
            <person name="Reid I.D."/>
            <person name="Moisan M.C."/>
            <person name="Butler G."/>
            <person name="Nguyen T.T.M."/>
            <person name="Dewar K."/>
            <person name="Conant G."/>
            <person name="Drula E."/>
            <person name="Henrissat B."/>
            <person name="Hansel C."/>
            <person name="Singer S."/>
            <person name="Hutchinson M.I."/>
            <person name="de Vries R.P."/>
            <person name="Natvig D.O."/>
            <person name="Powell A.J."/>
            <person name="Tsang A."/>
            <person name="Grigoriev I.V."/>
        </authorList>
    </citation>
    <scope>NUCLEOTIDE SEQUENCE [LARGE SCALE GENOMIC DNA]</scope>
    <source>
        <strain evidence="9 10">CBS 494.80</strain>
    </source>
</reference>
<organism evidence="9 10">
    <name type="scientific">Oculimacula yallundae</name>
    <dbReference type="NCBI Taxonomy" id="86028"/>
    <lineage>
        <taxon>Eukaryota</taxon>
        <taxon>Fungi</taxon>
        <taxon>Dikarya</taxon>
        <taxon>Ascomycota</taxon>
        <taxon>Pezizomycotina</taxon>
        <taxon>Leotiomycetes</taxon>
        <taxon>Helotiales</taxon>
        <taxon>Ploettnerulaceae</taxon>
        <taxon>Oculimacula</taxon>
    </lineage>
</organism>
<comment type="domain">
    <text evidence="6">Has a modular structure: an endo-beta-1,4-glucanase catalytic module at the N-terminus, a linker rich in serines and threonines, and a C-terminal carbohydrate-binding module (CBM).</text>
</comment>
<evidence type="ECO:0000256" key="4">
    <source>
        <dbReference type="ARBA" id="ARBA00023157"/>
    </source>
</evidence>
<proteinExistence type="predicted"/>
<feature type="domain" description="Auxiliary Activity family 9 catalytic" evidence="8">
    <location>
        <begin position="19"/>
        <end position="233"/>
    </location>
</feature>
<feature type="signal peptide" evidence="7">
    <location>
        <begin position="1"/>
        <end position="18"/>
    </location>
</feature>
<comment type="catalytic activity">
    <reaction evidence="6">
        <text>[(1-&gt;4)-beta-D-glucosyl]n+m + reduced acceptor + O2 = 4-dehydro-beta-D-glucosyl-[(1-&gt;4)-beta-D-glucosyl]n-1 + [(1-&gt;4)-beta-D-glucosyl]m + acceptor + H2O.</text>
        <dbReference type="EC" id="1.14.99.56"/>
    </reaction>
</comment>
<evidence type="ECO:0000256" key="1">
    <source>
        <dbReference type="ARBA" id="ARBA00001973"/>
    </source>
</evidence>
<dbReference type="CDD" id="cd21175">
    <property type="entry name" value="LPMO_AA9"/>
    <property type="match status" value="1"/>
</dbReference>
<sequence length="267" mass="29641">MHDLLLILVVYLLDAVTAHGGTSNYTVNGINYSGYDPSFPSDIQTNQPWLVQRPWSSIDPIFDTTSPFLACNNPGTPAVSSIPILPGDNITAIYNYWLHTVGPMVLWLAHCGSSCKTFIPQTKNSWFKIAERGLLLGTVREGMWAQRDFQHWDGTPDPWTEMIPQGLRAGEYLVRHEIVALHIAHKPQFYMQCAHLSVGGNGTQFPGEEFLTSIPGVWNMTQPEINIDIYTEDIGNATTYNIPGPPVWTGKQATEIKGLVDGFKGPK</sequence>
<evidence type="ECO:0000256" key="2">
    <source>
        <dbReference type="ARBA" id="ARBA00004613"/>
    </source>
</evidence>
<dbReference type="PANTHER" id="PTHR33353:SF19">
    <property type="entry name" value="GLYCOSYLHYDROLASE FAMILY 61-8 PROTEIN"/>
    <property type="match status" value="1"/>
</dbReference>
<dbReference type="Proteomes" id="UP001595075">
    <property type="component" value="Unassembled WGS sequence"/>
</dbReference>
<evidence type="ECO:0000313" key="9">
    <source>
        <dbReference type="EMBL" id="KAL2066115.1"/>
    </source>
</evidence>
<feature type="chain" id="PRO_5047090420" description="AA9 family lytic polysaccharide monooxygenase" evidence="7">
    <location>
        <begin position="19"/>
        <end position="267"/>
    </location>
</feature>
<dbReference type="InterPro" id="IPR005103">
    <property type="entry name" value="AA9_LPMO"/>
</dbReference>
<keyword evidence="5" id="KW-0325">Glycoprotein</keyword>
<accession>A0ABR4C8Q4</accession>
<evidence type="ECO:0000259" key="8">
    <source>
        <dbReference type="Pfam" id="PF03443"/>
    </source>
</evidence>
<keyword evidence="10" id="KW-1185">Reference proteome</keyword>
<dbReference type="EMBL" id="JAZHXI010000011">
    <property type="protein sequence ID" value="KAL2066115.1"/>
    <property type="molecule type" value="Genomic_DNA"/>
</dbReference>
<dbReference type="PANTHER" id="PTHR33353">
    <property type="entry name" value="PUTATIVE (AFU_ORTHOLOGUE AFUA_1G12560)-RELATED"/>
    <property type="match status" value="1"/>
</dbReference>
<evidence type="ECO:0000256" key="5">
    <source>
        <dbReference type="ARBA" id="ARBA00023180"/>
    </source>
</evidence>
<evidence type="ECO:0000256" key="6">
    <source>
        <dbReference type="RuleBase" id="RU368122"/>
    </source>
</evidence>
<keyword evidence="4 6" id="KW-1015">Disulfide bond</keyword>
<dbReference type="InterPro" id="IPR049892">
    <property type="entry name" value="AA9"/>
</dbReference>
<evidence type="ECO:0000256" key="3">
    <source>
        <dbReference type="ARBA" id="ARBA00022525"/>
    </source>
</evidence>